<feature type="domain" description="Peptidase M24" evidence="1">
    <location>
        <begin position="176"/>
        <end position="374"/>
    </location>
</feature>
<dbReference type="GO" id="GO:0004177">
    <property type="term" value="F:aminopeptidase activity"/>
    <property type="evidence" value="ECO:0007669"/>
    <property type="project" value="UniProtKB-KW"/>
</dbReference>
<gene>
    <name evidence="3" type="ORF">JOF39_000531</name>
</gene>
<keyword evidence="3" id="KW-0645">Protease</keyword>
<accession>A0ABS4XLR6</accession>
<dbReference type="InterPro" id="IPR036005">
    <property type="entry name" value="Creatinase/aminopeptidase-like"/>
</dbReference>
<dbReference type="EMBL" id="JAGIOJ010000001">
    <property type="protein sequence ID" value="MBP2397450.1"/>
    <property type="molecule type" value="Genomic_DNA"/>
</dbReference>
<evidence type="ECO:0000259" key="1">
    <source>
        <dbReference type="Pfam" id="PF00557"/>
    </source>
</evidence>
<keyword evidence="4" id="KW-1185">Reference proteome</keyword>
<comment type="caution">
    <text evidence="3">The sequence shown here is derived from an EMBL/GenBank/DDBJ whole genome shotgun (WGS) entry which is preliminary data.</text>
</comment>
<dbReference type="Pfam" id="PF00557">
    <property type="entry name" value="Peptidase_M24"/>
    <property type="match status" value="1"/>
</dbReference>
<organism evidence="3 4">
    <name type="scientific">Glutamicibacter protophormiae</name>
    <name type="common">Brevibacterium protophormiae</name>
    <dbReference type="NCBI Taxonomy" id="37930"/>
    <lineage>
        <taxon>Bacteria</taxon>
        <taxon>Bacillati</taxon>
        <taxon>Actinomycetota</taxon>
        <taxon>Actinomycetes</taxon>
        <taxon>Micrococcales</taxon>
        <taxon>Micrococcaceae</taxon>
        <taxon>Glutamicibacter</taxon>
    </lineage>
</organism>
<dbReference type="SUPFAM" id="SSF53092">
    <property type="entry name" value="Creatinase/prolidase N-terminal domain"/>
    <property type="match status" value="1"/>
</dbReference>
<keyword evidence="3" id="KW-0378">Hydrolase</keyword>
<dbReference type="InterPro" id="IPR029149">
    <property type="entry name" value="Creatin/AminoP/Spt16_N"/>
</dbReference>
<dbReference type="PANTHER" id="PTHR46112:SF2">
    <property type="entry name" value="XAA-PRO AMINOPEPTIDASE P-RELATED"/>
    <property type="match status" value="1"/>
</dbReference>
<dbReference type="InterPro" id="IPR050659">
    <property type="entry name" value="Peptidase_M24B"/>
</dbReference>
<dbReference type="InterPro" id="IPR000587">
    <property type="entry name" value="Creatinase_N"/>
</dbReference>
<proteinExistence type="predicted"/>
<dbReference type="PANTHER" id="PTHR46112">
    <property type="entry name" value="AMINOPEPTIDASE"/>
    <property type="match status" value="1"/>
</dbReference>
<dbReference type="Proteomes" id="UP001195422">
    <property type="component" value="Unassembled WGS sequence"/>
</dbReference>
<keyword evidence="3" id="KW-0031">Aminopeptidase</keyword>
<feature type="domain" description="Creatinase N-terminal" evidence="2">
    <location>
        <begin position="23"/>
        <end position="169"/>
    </location>
</feature>
<name>A0ABS4XLR6_GLUPR</name>
<evidence type="ECO:0000259" key="2">
    <source>
        <dbReference type="Pfam" id="PF01321"/>
    </source>
</evidence>
<dbReference type="SUPFAM" id="SSF55920">
    <property type="entry name" value="Creatinase/aminopeptidase"/>
    <property type="match status" value="1"/>
</dbReference>
<reference evidence="3 4" key="1">
    <citation type="submission" date="2021-03" db="EMBL/GenBank/DDBJ databases">
        <title>Sequencing the genomes of 1000 actinobacteria strains.</title>
        <authorList>
            <person name="Klenk H.-P."/>
        </authorList>
    </citation>
    <scope>NUCLEOTIDE SEQUENCE [LARGE SCALE GENOMIC DNA]</scope>
    <source>
        <strain evidence="3 4">DSM 20168</strain>
    </source>
</reference>
<dbReference type="Pfam" id="PF01321">
    <property type="entry name" value="Creatinase_N"/>
    <property type="match status" value="1"/>
</dbReference>
<dbReference type="Gene3D" id="3.40.350.10">
    <property type="entry name" value="Creatinase/prolidase N-terminal domain"/>
    <property type="match status" value="1"/>
</dbReference>
<dbReference type="Gene3D" id="3.90.230.10">
    <property type="entry name" value="Creatinase/methionine aminopeptidase superfamily"/>
    <property type="match status" value="1"/>
</dbReference>
<dbReference type="CDD" id="cd01066">
    <property type="entry name" value="APP_MetAP"/>
    <property type="match status" value="1"/>
</dbReference>
<sequence>MKTEMVQPSAGPDSLEIAEFAIRQQRVKERMAEQGFELLLITDPANLHYLTGYNAWSFYTAQMLVLPLEGQPLLYMRHMDARGAHRTAIGIDPQRIFGYPEGLVHQPQVHPGDWVAKHLRDCGYGRKLAVGYEGDSHFFSVRMYQALSATLGEWDLRESSELVNWVRLIKSPYEIELMRVAGKVASKSMRTALGALAPGRPQNHVAAEIMAAQARGVTGYAGDYPAIVPMLPTGAGADTPHLTWNEDPMPVDAPISIELAGVHRRYHAPIARTAVLGKPSSTLQRVAAATIEGIEEAFELVRPGVTPDEVTRAFTRVINARGFEKESRLGYSIGVGFPPDWGERTISFRSGEYNLLQENMTFHLIAGMWLDGFGFEVSEPIRVAANGIEFLADLPRELTIINQRSTTSDHAIFSDTDFHAACRPSQPA</sequence>
<evidence type="ECO:0000313" key="3">
    <source>
        <dbReference type="EMBL" id="MBP2397450.1"/>
    </source>
</evidence>
<dbReference type="RefSeq" id="WP_188947172.1">
    <property type="nucleotide sequence ID" value="NZ_BMPH01000002.1"/>
</dbReference>
<protein>
    <submittedName>
        <fullName evidence="3">Xaa-Pro aminopeptidase</fullName>
    </submittedName>
</protein>
<evidence type="ECO:0000313" key="4">
    <source>
        <dbReference type="Proteomes" id="UP001195422"/>
    </source>
</evidence>
<dbReference type="InterPro" id="IPR000994">
    <property type="entry name" value="Pept_M24"/>
</dbReference>